<feature type="transmembrane region" description="Helical" evidence="5">
    <location>
        <begin position="144"/>
        <end position="164"/>
    </location>
</feature>
<reference evidence="8" key="1">
    <citation type="journal article" date="2019" name="Int. J. Syst. Evol. Microbiol.">
        <title>The Global Catalogue of Microorganisms (GCM) 10K type strain sequencing project: providing services to taxonomists for standard genome sequencing and annotation.</title>
        <authorList>
            <consortium name="The Broad Institute Genomics Platform"/>
            <consortium name="The Broad Institute Genome Sequencing Center for Infectious Disease"/>
            <person name="Wu L."/>
            <person name="Ma J."/>
        </authorList>
    </citation>
    <scope>NUCLEOTIDE SEQUENCE [LARGE SCALE GENOMIC DNA]</scope>
    <source>
        <strain evidence="8">KCTC 62164</strain>
    </source>
</reference>
<dbReference type="RefSeq" id="WP_194213695.1">
    <property type="nucleotide sequence ID" value="NZ_CP061205.1"/>
</dbReference>
<gene>
    <name evidence="7" type="ORF">ACFOKA_12120</name>
</gene>
<dbReference type="InterPro" id="IPR036259">
    <property type="entry name" value="MFS_trans_sf"/>
</dbReference>
<dbReference type="PROSITE" id="PS00216">
    <property type="entry name" value="SUGAR_TRANSPORT_1"/>
    <property type="match status" value="1"/>
</dbReference>
<evidence type="ECO:0000256" key="1">
    <source>
        <dbReference type="ARBA" id="ARBA00004141"/>
    </source>
</evidence>
<dbReference type="Proteomes" id="UP001595444">
    <property type="component" value="Unassembled WGS sequence"/>
</dbReference>
<feature type="transmembrane region" description="Helical" evidence="5">
    <location>
        <begin position="337"/>
        <end position="360"/>
    </location>
</feature>
<feature type="transmembrane region" description="Helical" evidence="5">
    <location>
        <begin position="372"/>
        <end position="395"/>
    </location>
</feature>
<dbReference type="EMBL" id="JBHRSL010000010">
    <property type="protein sequence ID" value="MFC3052651.1"/>
    <property type="molecule type" value="Genomic_DNA"/>
</dbReference>
<feature type="transmembrane region" description="Helical" evidence="5">
    <location>
        <begin position="21"/>
        <end position="43"/>
    </location>
</feature>
<dbReference type="PROSITE" id="PS50850">
    <property type="entry name" value="MFS"/>
    <property type="match status" value="1"/>
</dbReference>
<feature type="transmembrane region" description="Helical" evidence="5">
    <location>
        <begin position="282"/>
        <end position="304"/>
    </location>
</feature>
<evidence type="ECO:0000259" key="6">
    <source>
        <dbReference type="PROSITE" id="PS50850"/>
    </source>
</evidence>
<keyword evidence="8" id="KW-1185">Reference proteome</keyword>
<keyword evidence="2 5" id="KW-0812">Transmembrane</keyword>
<dbReference type="Gene3D" id="1.20.1250.20">
    <property type="entry name" value="MFS general substrate transporter like domains"/>
    <property type="match status" value="2"/>
</dbReference>
<keyword evidence="4 5" id="KW-0472">Membrane</keyword>
<accession>A0ABV7D6U1</accession>
<proteinExistence type="predicted"/>
<dbReference type="Pfam" id="PF07690">
    <property type="entry name" value="MFS_1"/>
    <property type="match status" value="1"/>
</dbReference>
<feature type="transmembrane region" description="Helical" evidence="5">
    <location>
        <begin position="311"/>
        <end position="331"/>
    </location>
</feature>
<feature type="transmembrane region" description="Helical" evidence="5">
    <location>
        <begin position="249"/>
        <end position="270"/>
    </location>
</feature>
<feature type="transmembrane region" description="Helical" evidence="5">
    <location>
        <begin position="55"/>
        <end position="75"/>
    </location>
</feature>
<comment type="subcellular location">
    <subcellularLocation>
        <location evidence="1">Membrane</location>
        <topology evidence="1">Multi-pass membrane protein</topology>
    </subcellularLocation>
</comment>
<dbReference type="SUPFAM" id="SSF103473">
    <property type="entry name" value="MFS general substrate transporter"/>
    <property type="match status" value="1"/>
</dbReference>
<evidence type="ECO:0000256" key="2">
    <source>
        <dbReference type="ARBA" id="ARBA00022692"/>
    </source>
</evidence>
<organism evidence="7 8">
    <name type="scientific">Kordiimonas pumila</name>
    <dbReference type="NCBI Taxonomy" id="2161677"/>
    <lineage>
        <taxon>Bacteria</taxon>
        <taxon>Pseudomonadati</taxon>
        <taxon>Pseudomonadota</taxon>
        <taxon>Alphaproteobacteria</taxon>
        <taxon>Kordiimonadales</taxon>
        <taxon>Kordiimonadaceae</taxon>
        <taxon>Kordiimonas</taxon>
    </lineage>
</organism>
<evidence type="ECO:0000256" key="4">
    <source>
        <dbReference type="ARBA" id="ARBA00023136"/>
    </source>
</evidence>
<feature type="transmembrane region" description="Helical" evidence="5">
    <location>
        <begin position="112"/>
        <end position="132"/>
    </location>
</feature>
<keyword evidence="3 5" id="KW-1133">Transmembrane helix</keyword>
<dbReference type="InterPro" id="IPR005829">
    <property type="entry name" value="Sugar_transporter_CS"/>
</dbReference>
<name>A0ABV7D6U1_9PROT</name>
<evidence type="ECO:0000256" key="3">
    <source>
        <dbReference type="ARBA" id="ARBA00022989"/>
    </source>
</evidence>
<evidence type="ECO:0000256" key="5">
    <source>
        <dbReference type="SAM" id="Phobius"/>
    </source>
</evidence>
<dbReference type="CDD" id="cd17365">
    <property type="entry name" value="MFS_PcaK_like"/>
    <property type="match status" value="1"/>
</dbReference>
<dbReference type="InterPro" id="IPR011701">
    <property type="entry name" value="MFS"/>
</dbReference>
<feature type="transmembrane region" description="Helical" evidence="5">
    <location>
        <begin position="176"/>
        <end position="195"/>
    </location>
</feature>
<dbReference type="PANTHER" id="PTHR23508">
    <property type="entry name" value="CARBOXYLIC ACID TRANSPORTER PROTEIN HOMOLOG"/>
    <property type="match status" value="1"/>
</dbReference>
<evidence type="ECO:0000313" key="7">
    <source>
        <dbReference type="EMBL" id="MFC3052651.1"/>
    </source>
</evidence>
<dbReference type="PROSITE" id="PS00217">
    <property type="entry name" value="SUGAR_TRANSPORT_2"/>
    <property type="match status" value="1"/>
</dbReference>
<evidence type="ECO:0000313" key="8">
    <source>
        <dbReference type="Proteomes" id="UP001595444"/>
    </source>
</evidence>
<comment type="caution">
    <text evidence="7">The sequence shown here is derived from an EMBL/GenBank/DDBJ whole genome shotgun (WGS) entry which is preliminary data.</text>
</comment>
<sequence length="431" mass="45826">MMGLSGNNREASENVWVQTRVAVLCCIVAMLDGFDAQAIAFVAPVLADDWGIEPAKMGVIFSAALFGIMVGQLTLSPLSDIFGRRPVIMFCTLMFGVFSLLTAYSSDWVMLFILRFITGIGLGGVMPNLIALTSETAPKKHRSTIVTMMFGGFPIGAAIGGYLSNMIIPVYGWHSVFLMGGIIPLALLFPLFIWLKESPDFETDKALEKGGFILKLASAFRKQDGVEVSGNIITRYAALFMGTMKRITLPIWFAYFNSLLMVYFLFSWIPSLAKQSGLELDTAIISAVFLNIGGAIGGVMLGMVSDRFGAFKVLTVGYVCAGLSLVLMGLTAMDPRFLLWLVFASGFFVVGGQTAMNAAIANIYPAKVRATAIGAALAVGRAGSIVGPSVGGLLVASGMSLSAILIIIAVPAFLTAGISMWLAPHTKSAAN</sequence>
<dbReference type="PANTHER" id="PTHR23508:SF10">
    <property type="entry name" value="CARBOXYLIC ACID TRANSPORTER PROTEIN HOMOLOG"/>
    <property type="match status" value="1"/>
</dbReference>
<feature type="domain" description="Major facilitator superfamily (MFS) profile" evidence="6">
    <location>
        <begin position="21"/>
        <end position="427"/>
    </location>
</feature>
<feature type="transmembrane region" description="Helical" evidence="5">
    <location>
        <begin position="401"/>
        <end position="423"/>
    </location>
</feature>
<protein>
    <submittedName>
        <fullName evidence="7">MFS transporter</fullName>
    </submittedName>
</protein>
<dbReference type="InterPro" id="IPR020846">
    <property type="entry name" value="MFS_dom"/>
</dbReference>
<feature type="transmembrane region" description="Helical" evidence="5">
    <location>
        <begin position="87"/>
        <end position="106"/>
    </location>
</feature>